<reference evidence="3" key="1">
    <citation type="journal article" date="2015" name="BMC Genomics">
        <title>Genomic and transcriptomic analysis of the endophytic fungus Pestalotiopsis fici reveals its lifestyle and high potential for synthesis of natural products.</title>
        <authorList>
            <person name="Wang X."/>
            <person name="Zhang X."/>
            <person name="Liu L."/>
            <person name="Xiang M."/>
            <person name="Wang W."/>
            <person name="Sun X."/>
            <person name="Che Y."/>
            <person name="Guo L."/>
            <person name="Liu G."/>
            <person name="Guo L."/>
            <person name="Wang C."/>
            <person name="Yin W.B."/>
            <person name="Stadler M."/>
            <person name="Zhang X."/>
            <person name="Liu X."/>
        </authorList>
    </citation>
    <scope>NUCLEOTIDE SEQUENCE [LARGE SCALE GENOMIC DNA]</scope>
    <source>
        <strain evidence="3">W106-1 / CGMCC3.15140</strain>
    </source>
</reference>
<dbReference type="EMBL" id="KI912113">
    <property type="protein sequence ID" value="ETS80023.1"/>
    <property type="molecule type" value="Genomic_DNA"/>
</dbReference>
<evidence type="ECO:0000313" key="3">
    <source>
        <dbReference type="Proteomes" id="UP000030651"/>
    </source>
</evidence>
<dbReference type="InParanoid" id="W3X1L1"/>
<evidence type="ECO:0000256" key="1">
    <source>
        <dbReference type="SAM" id="MobiDB-lite"/>
    </source>
</evidence>
<feature type="compositionally biased region" description="Basic residues" evidence="1">
    <location>
        <begin position="57"/>
        <end position="71"/>
    </location>
</feature>
<sequence length="417" mass="46551">MASRSSRSRPDYDDPRISRQAYPDPRAGLNDDAYEYVGSDAIPDPPSHTFDNDERRSSRRHSPPRRHKSHRSSTLPAKYADDYPSPPKSRRAESPVPRASRHSDSPPRHRRSRHETAPAPRRSRGDVVVEPPVVAKNDKAGRWQDRPAVKNMKTYGTKGLRTFGDIVEAYAAAQAGGAAAGRGRSEGRGYDRYDDYHDDRYDRPARRSRRQYSPSPSPSPPRRSAAKRSDRRKSTANAKERSYSTSPPPKSRGYNSDDDRRHRRRSRRYSPSPSPSPSPRRRRGRSYSHADDASLRSTRSRSEHHPHMKHYKNEMRAPNPDVAHRWQLAARAALEAGGVTAFRLRKEPGSWTGPKGAKVVTAALGAAAIDSFVDKDPRRTKTGGIKGMAESVVGGMLASKIMGVPSGSTRSGKPRKF</sequence>
<feature type="compositionally biased region" description="Basic and acidic residues" evidence="1">
    <location>
        <begin position="136"/>
        <end position="148"/>
    </location>
</feature>
<dbReference type="Proteomes" id="UP000030651">
    <property type="component" value="Unassembled WGS sequence"/>
</dbReference>
<organism evidence="2 3">
    <name type="scientific">Pestalotiopsis fici (strain W106-1 / CGMCC3.15140)</name>
    <dbReference type="NCBI Taxonomy" id="1229662"/>
    <lineage>
        <taxon>Eukaryota</taxon>
        <taxon>Fungi</taxon>
        <taxon>Dikarya</taxon>
        <taxon>Ascomycota</taxon>
        <taxon>Pezizomycotina</taxon>
        <taxon>Sordariomycetes</taxon>
        <taxon>Xylariomycetidae</taxon>
        <taxon>Amphisphaeriales</taxon>
        <taxon>Sporocadaceae</taxon>
        <taxon>Pestalotiopsis</taxon>
    </lineage>
</organism>
<dbReference type="KEGG" id="pfy:PFICI_07552"/>
<evidence type="ECO:0000313" key="2">
    <source>
        <dbReference type="EMBL" id="ETS80023.1"/>
    </source>
</evidence>
<dbReference type="RefSeq" id="XP_007834324.1">
    <property type="nucleotide sequence ID" value="XM_007836133.1"/>
</dbReference>
<feature type="region of interest" description="Disordered" evidence="1">
    <location>
        <begin position="1"/>
        <end position="148"/>
    </location>
</feature>
<protein>
    <submittedName>
        <fullName evidence="2">Uncharacterized protein</fullName>
    </submittedName>
</protein>
<feature type="compositionally biased region" description="Basic and acidic residues" evidence="1">
    <location>
        <begin position="8"/>
        <end position="17"/>
    </location>
</feature>
<feature type="compositionally biased region" description="Basic and acidic residues" evidence="1">
    <location>
        <begin position="183"/>
        <end position="205"/>
    </location>
</feature>
<dbReference type="OrthoDB" id="3539922at2759"/>
<dbReference type="OMA" id="NPMVQAG"/>
<accession>W3X1L1</accession>
<proteinExistence type="predicted"/>
<dbReference type="GeneID" id="19272565"/>
<dbReference type="HOGENOM" id="CLU_659062_0_0_1"/>
<dbReference type="AlphaFoldDB" id="W3X1L1"/>
<dbReference type="eggNOG" id="ENOG502RA7Z">
    <property type="taxonomic scope" value="Eukaryota"/>
</dbReference>
<feature type="compositionally biased region" description="Basic and acidic residues" evidence="1">
    <location>
        <begin position="288"/>
        <end position="315"/>
    </location>
</feature>
<gene>
    <name evidence="2" type="ORF">PFICI_07552</name>
</gene>
<name>W3X1L1_PESFW</name>
<keyword evidence="3" id="KW-1185">Reference proteome</keyword>
<feature type="region of interest" description="Disordered" evidence="1">
    <location>
        <begin position="173"/>
        <end position="318"/>
    </location>
</feature>